<dbReference type="Proteomes" id="UP000034392">
    <property type="component" value="Chromosome"/>
</dbReference>
<name>A0A0F7KRF7_9SPHN</name>
<evidence type="ECO:0000313" key="1">
    <source>
        <dbReference type="EMBL" id="AKH42179.1"/>
    </source>
</evidence>
<gene>
    <name evidence="1" type="ORF">WYH_01132</name>
</gene>
<dbReference type="AlphaFoldDB" id="A0A0F7KRF7"/>
<dbReference type="EMBL" id="CP011452">
    <property type="protein sequence ID" value="AKH42179.1"/>
    <property type="molecule type" value="Genomic_DNA"/>
</dbReference>
<organism evidence="1 2">
    <name type="scientific">Croceibacterium atlanticum</name>
    <dbReference type="NCBI Taxonomy" id="1267766"/>
    <lineage>
        <taxon>Bacteria</taxon>
        <taxon>Pseudomonadati</taxon>
        <taxon>Pseudomonadota</taxon>
        <taxon>Alphaproteobacteria</taxon>
        <taxon>Sphingomonadales</taxon>
        <taxon>Erythrobacteraceae</taxon>
        <taxon>Croceibacterium</taxon>
    </lineage>
</organism>
<dbReference type="STRING" id="1267766.WYH_01132"/>
<evidence type="ECO:0000313" key="2">
    <source>
        <dbReference type="Proteomes" id="UP000034392"/>
    </source>
</evidence>
<protein>
    <submittedName>
        <fullName evidence="1">Uncharacterized protein</fullName>
    </submittedName>
</protein>
<keyword evidence="2" id="KW-1185">Reference proteome</keyword>
<dbReference type="PATRIC" id="fig|1267766.3.peg.1139"/>
<accession>A0A0F7KRF7</accession>
<sequence>MVRKIGRLFKIKTRVEAYLVIYALALGATARGATYLDQFPGYGGDLLFLACTAAVFMAGAKILDALRYEREREAAQKLAAQPDSQAEQR</sequence>
<reference evidence="1" key="1">
    <citation type="submission" date="2015-05" db="EMBL/GenBank/DDBJ databases">
        <title>The complete genome of Altererythrobacter atlanticus strain 26DY36.</title>
        <authorList>
            <person name="Wu Y.-H."/>
            <person name="Cheng H."/>
            <person name="Wu X.-W."/>
        </authorList>
    </citation>
    <scope>NUCLEOTIDE SEQUENCE [LARGE SCALE GENOMIC DNA]</scope>
    <source>
        <strain evidence="1">26DY36</strain>
    </source>
</reference>
<dbReference type="RefSeq" id="WP_046903057.1">
    <property type="nucleotide sequence ID" value="NZ_CP011452.2"/>
</dbReference>
<proteinExistence type="predicted"/>
<dbReference type="OrthoDB" id="7507955at2"/>
<dbReference type="KEGG" id="aay:WYH_01132"/>